<gene>
    <name evidence="1" type="ordered locus">Cpar_1023</name>
</gene>
<sequence length="101" mass="11382">MNTSKNEESNQLEALFLPAVEEIVKRWADGKPPNPSPAATSDKPSGYFRLTNYLLDYLLKNREFPKGVHRMPEGRDRFGTFEPGFVVNFDPIIGDSVLPKA</sequence>
<dbReference type="eggNOG" id="ENOG50346BP">
    <property type="taxonomic scope" value="Bacteria"/>
</dbReference>
<organism evidence="1 2">
    <name type="scientific">Chlorobaculum parvum (strain DSM 263 / NCIMB 8327)</name>
    <name type="common">Chlorobium vibrioforme subsp. thiosulfatophilum</name>
    <dbReference type="NCBI Taxonomy" id="517417"/>
    <lineage>
        <taxon>Bacteria</taxon>
        <taxon>Pseudomonadati</taxon>
        <taxon>Chlorobiota</taxon>
        <taxon>Chlorobiia</taxon>
        <taxon>Chlorobiales</taxon>
        <taxon>Chlorobiaceae</taxon>
        <taxon>Chlorobaculum</taxon>
    </lineage>
</organism>
<proteinExistence type="predicted"/>
<dbReference type="KEGG" id="cpc:Cpar_1023"/>
<protein>
    <submittedName>
        <fullName evidence="1">Uncharacterized protein</fullName>
    </submittedName>
</protein>
<keyword evidence="2" id="KW-1185">Reference proteome</keyword>
<dbReference type="AlphaFoldDB" id="B3QNC8"/>
<evidence type="ECO:0000313" key="2">
    <source>
        <dbReference type="Proteomes" id="UP000008811"/>
    </source>
</evidence>
<dbReference type="EMBL" id="CP001099">
    <property type="protein sequence ID" value="ACF11431.1"/>
    <property type="molecule type" value="Genomic_DNA"/>
</dbReference>
<reference evidence="1" key="1">
    <citation type="submission" date="2008-06" db="EMBL/GenBank/DDBJ databases">
        <title>Complete sequence of Chlorobaculum parvum NCIB 8327.</title>
        <authorList>
            <consortium name="US DOE Joint Genome Institute"/>
            <person name="Lucas S."/>
            <person name="Copeland A."/>
            <person name="Lapidus A."/>
            <person name="Glavina del Rio T."/>
            <person name="Dalin E."/>
            <person name="Tice H."/>
            <person name="Bruce D."/>
            <person name="Goodwin L."/>
            <person name="Pitluck S."/>
            <person name="Schmutz J."/>
            <person name="Larimer F."/>
            <person name="Land M."/>
            <person name="Hauser L."/>
            <person name="Kyrpides N."/>
            <person name="Mikhailova N."/>
            <person name="Zhao F."/>
            <person name="Li T."/>
            <person name="Liu Z."/>
            <person name="Overmann J."/>
            <person name="Bryant D.A."/>
            <person name="Richardson P."/>
        </authorList>
    </citation>
    <scope>NUCLEOTIDE SEQUENCE [LARGE SCALE GENOMIC DNA]</scope>
    <source>
        <strain evidence="1">NCIB 8327</strain>
    </source>
</reference>
<accession>B3QNC8</accession>
<name>B3QNC8_CHLP8</name>
<dbReference type="HOGENOM" id="CLU_184481_0_0_10"/>
<evidence type="ECO:0000313" key="1">
    <source>
        <dbReference type="EMBL" id="ACF11431.1"/>
    </source>
</evidence>
<dbReference type="RefSeq" id="WP_012502264.1">
    <property type="nucleotide sequence ID" value="NC_011027.1"/>
</dbReference>
<dbReference type="OrthoDB" id="595365at2"/>
<dbReference type="Proteomes" id="UP000008811">
    <property type="component" value="Chromosome"/>
</dbReference>